<feature type="zinc finger region" description="C4-type" evidence="7">
    <location>
        <begin position="202"/>
        <end position="224"/>
    </location>
</feature>
<feature type="region of interest" description="Disordered" evidence="8">
    <location>
        <begin position="293"/>
        <end position="332"/>
    </location>
</feature>
<dbReference type="InterPro" id="IPR034733">
    <property type="entry name" value="AcCoA_carboxyl_beta"/>
</dbReference>
<protein>
    <recommendedName>
        <fullName evidence="7">Acetyl-coenzyme A carboxylase carboxyl transferase subunit beta, chloroplastic</fullName>
        <shortName evidence="7">ACCase subunit beta</shortName>
        <shortName evidence="7">Acetyl-CoA carboxylase carboxyltransferase subunit beta</shortName>
        <ecNumber evidence="7">2.1.3.15</ecNumber>
    </recommendedName>
</protein>
<keyword evidence="4 7" id="KW-0863">Zinc-finger</keyword>
<reference evidence="10" key="1">
    <citation type="submission" date="2023-03" db="EMBL/GenBank/DDBJ databases">
        <authorList>
            <person name="Gu S."/>
            <person name="Tu T."/>
        </authorList>
    </citation>
    <scope>NUCLEOTIDE SEQUENCE</scope>
</reference>
<keyword evidence="7" id="KW-0444">Lipid biosynthesis</keyword>
<feature type="binding site" evidence="7">
    <location>
        <position position="224"/>
    </location>
    <ligand>
        <name>Zn(2+)</name>
        <dbReference type="ChEBI" id="CHEBI:29105"/>
    </ligand>
</feature>
<evidence type="ECO:0000313" key="10">
    <source>
        <dbReference type="EMBL" id="WNS63038.1"/>
    </source>
</evidence>
<keyword evidence="10" id="KW-0150">Chloroplast</keyword>
<comment type="function">
    <text evidence="7">Component of the acetyl coenzyme A carboxylase (ACC) complex. Biotin carboxylase (BC) catalyzes the carboxylation of biotin on its carrier protein (BCCP) and then the CO(2) group is transferred by the transcarboxylase to acetyl-CoA to form malonyl-CoA.</text>
</comment>
<proteinExistence type="inferred from homology"/>
<evidence type="ECO:0000256" key="3">
    <source>
        <dbReference type="ARBA" id="ARBA00022741"/>
    </source>
</evidence>
<gene>
    <name evidence="7 10" type="primary">accD</name>
</gene>
<dbReference type="GO" id="GO:0008270">
    <property type="term" value="F:zinc ion binding"/>
    <property type="evidence" value="ECO:0007669"/>
    <property type="project" value="UniProtKB-UniRule"/>
</dbReference>
<comment type="catalytic activity">
    <reaction evidence="7">
        <text>N(6)-carboxybiotinyl-L-lysyl-[protein] + acetyl-CoA = N(6)-biotinyl-L-lysyl-[protein] + malonyl-CoA</text>
        <dbReference type="Rhea" id="RHEA:54728"/>
        <dbReference type="Rhea" id="RHEA-COMP:10505"/>
        <dbReference type="Rhea" id="RHEA-COMP:10506"/>
        <dbReference type="ChEBI" id="CHEBI:57288"/>
        <dbReference type="ChEBI" id="CHEBI:57384"/>
        <dbReference type="ChEBI" id="CHEBI:83144"/>
        <dbReference type="ChEBI" id="CHEBI:83145"/>
        <dbReference type="EC" id="2.1.3.15"/>
    </reaction>
</comment>
<evidence type="ECO:0000256" key="6">
    <source>
        <dbReference type="ARBA" id="ARBA00022840"/>
    </source>
</evidence>
<dbReference type="PRINTS" id="PR01070">
    <property type="entry name" value="ACCCTRFRASEB"/>
</dbReference>
<dbReference type="GO" id="GO:0009570">
    <property type="term" value="C:chloroplast stroma"/>
    <property type="evidence" value="ECO:0007669"/>
    <property type="project" value="UniProtKB-SubCell"/>
</dbReference>
<dbReference type="SUPFAM" id="SSF52096">
    <property type="entry name" value="ClpP/crotonase"/>
    <property type="match status" value="1"/>
</dbReference>
<feature type="compositionally biased region" description="Low complexity" evidence="8">
    <location>
        <begin position="158"/>
        <end position="171"/>
    </location>
</feature>
<organism evidence="10">
    <name type="scientific">Phanera carcinophylla</name>
    <dbReference type="NCBI Taxonomy" id="228513"/>
    <lineage>
        <taxon>Eukaryota</taxon>
        <taxon>Viridiplantae</taxon>
        <taxon>Streptophyta</taxon>
        <taxon>Embryophyta</taxon>
        <taxon>Tracheophyta</taxon>
        <taxon>Spermatophyta</taxon>
        <taxon>Magnoliopsida</taxon>
        <taxon>eudicotyledons</taxon>
        <taxon>Gunneridae</taxon>
        <taxon>Pentapetalae</taxon>
        <taxon>rosids</taxon>
        <taxon>fabids</taxon>
        <taxon>Fabales</taxon>
        <taxon>Fabaceae</taxon>
        <taxon>Cercidoideae</taxon>
        <taxon>Cercideae</taxon>
        <taxon>Bauhiniinae</taxon>
        <taxon>Phanera</taxon>
    </lineage>
</organism>
<keyword evidence="6 7" id="KW-0067">ATP-binding</keyword>
<feature type="binding site" evidence="7">
    <location>
        <position position="202"/>
    </location>
    <ligand>
        <name>Zn(2+)</name>
        <dbReference type="ChEBI" id="CHEBI:29105"/>
    </ligand>
</feature>
<keyword evidence="5 7" id="KW-0862">Zinc</keyword>
<feature type="binding site" evidence="7">
    <location>
        <position position="205"/>
    </location>
    <ligand>
        <name>Zn(2+)</name>
        <dbReference type="ChEBI" id="CHEBI:29105"/>
    </ligand>
</feature>
<dbReference type="EMBL" id="OQ701677">
    <property type="protein sequence ID" value="WNS63038.1"/>
    <property type="molecule type" value="Genomic_DNA"/>
</dbReference>
<feature type="domain" description="CoA carboxyltransferase N-terminal" evidence="9">
    <location>
        <begin position="198"/>
        <end position="534"/>
    </location>
</feature>
<comment type="subunit">
    <text evidence="7">Acetyl-CoA carboxylase is a heterohexamer composed of biotin carboxyl carrier protein, biotin carboxylase and two subunits each of ACCase subunit alpha and ACCase plastid-coded subunit beta (accD).</text>
</comment>
<dbReference type="AlphaFoldDB" id="A0AAT9ZW10"/>
<evidence type="ECO:0000256" key="5">
    <source>
        <dbReference type="ARBA" id="ARBA00022833"/>
    </source>
</evidence>
<feature type="region of interest" description="Disordered" evidence="8">
    <location>
        <begin position="1"/>
        <end position="171"/>
    </location>
</feature>
<dbReference type="InterPro" id="IPR011762">
    <property type="entry name" value="COA_CT_N"/>
</dbReference>
<comment type="subunit">
    <text evidence="1">Acetyl-CoA carboxylase is a heterohexamer composed of biotin carboxyl carrier protein, biotin carboxylase and 2 subunits each of ACCase subunit alpha and ACCase plastid-coded subunit beta (accD).</text>
</comment>
<keyword evidence="10" id="KW-0934">Plastid</keyword>
<comment type="pathway">
    <text evidence="7">Lipid metabolism; malonyl-CoA biosynthesis; malonyl-CoA from acetyl-CoA: step 1/1.</text>
</comment>
<dbReference type="GO" id="GO:0006633">
    <property type="term" value="P:fatty acid biosynthetic process"/>
    <property type="evidence" value="ECO:0007669"/>
    <property type="project" value="UniProtKB-KW"/>
</dbReference>
<dbReference type="PROSITE" id="PS50980">
    <property type="entry name" value="COA_CT_NTER"/>
    <property type="match status" value="1"/>
</dbReference>
<feature type="compositionally biased region" description="Low complexity" evidence="8">
    <location>
        <begin position="47"/>
        <end position="70"/>
    </location>
</feature>
<dbReference type="Gene3D" id="3.90.226.10">
    <property type="entry name" value="2-enoyl-CoA Hydratase, Chain A, domain 1"/>
    <property type="match status" value="1"/>
</dbReference>
<evidence type="ECO:0000256" key="8">
    <source>
        <dbReference type="SAM" id="MobiDB-lite"/>
    </source>
</evidence>
<keyword evidence="2 7" id="KW-0808">Transferase</keyword>
<sequence length="544" mass="61247">MSLRRKKMIKKNDSGSSRTESSNTESSKISLRRKKMIKKNDNGLSRTESSNTESSNTESSNTESSNTESSKISLRRKKMIKKNDSGLSRTESSNTESSNTESSNTESSNTESSNTESSNTESSNTESSNTESSNTESSKISLRRKKMIEKNDSGLSRTESSNTESSNVVNENVVNENVVNENVVNETAIIDTKKYKHLWVRCEKCYGLNYVQILKSQMNICEFCGYHLKMTSLERIELLIDPGTWNPMDEDMVSLDPIEWDSSESDSVESGLLEFDPEFDWGESDSEEFNWEEFDPNEFDPSDFDPNEFDPNEFDSGEFDSDEFDSNGEESYKDRIDSYQKASGLTEAVQTGTGELNGLPVAIGVMDFHFLGGSMGSVVGEKITRLIEYAKNHSLPLILVCASGGARMQEGSLSLMQMAKIASALYDYQVTESLFYISVLTSPTTGGVTASFGMLGDIIIAEPQAYVAFAGKRVIEETLKTTVPEGSQESENLKRKGTCDFIVPRQFLKMTLDMIFKMHYFCNLRKRHFRNLRKRYFHNLRNRK</sequence>
<feature type="compositionally biased region" description="Acidic residues" evidence="8">
    <location>
        <begin position="293"/>
        <end position="328"/>
    </location>
</feature>
<accession>A0AAT9ZW10</accession>
<evidence type="ECO:0000256" key="7">
    <source>
        <dbReference type="HAMAP-Rule" id="MF_01395"/>
    </source>
</evidence>
<comment type="similarity">
    <text evidence="7">Belongs to the AccD/PCCB family.</text>
</comment>
<dbReference type="GO" id="GO:0003989">
    <property type="term" value="F:acetyl-CoA carboxylase activity"/>
    <property type="evidence" value="ECO:0007669"/>
    <property type="project" value="InterPro"/>
</dbReference>
<feature type="compositionally biased region" description="Low complexity" evidence="8">
    <location>
        <begin position="14"/>
        <end position="27"/>
    </location>
</feature>
<feature type="compositionally biased region" description="Low complexity" evidence="8">
    <location>
        <begin position="90"/>
        <end position="138"/>
    </location>
</feature>
<feature type="binding site" evidence="7">
    <location>
        <position position="221"/>
    </location>
    <ligand>
        <name>Zn(2+)</name>
        <dbReference type="ChEBI" id="CHEBI:29105"/>
    </ligand>
</feature>
<evidence type="ECO:0000256" key="4">
    <source>
        <dbReference type="ARBA" id="ARBA00022771"/>
    </source>
</evidence>
<keyword evidence="7" id="KW-0443">Lipid metabolism</keyword>
<comment type="subcellular location">
    <subcellularLocation>
        <location evidence="7">Plastid</location>
        <location evidence="7">Chloroplast stroma</location>
    </subcellularLocation>
</comment>
<geneLocation type="chloroplast" evidence="10"/>
<comment type="cofactor">
    <cofactor evidence="7">
        <name>Zn(2+)</name>
        <dbReference type="ChEBI" id="CHEBI:29105"/>
    </cofactor>
    <text evidence="7">Binds 1 zinc ion per subunit.</text>
</comment>
<dbReference type="GO" id="GO:0009317">
    <property type="term" value="C:acetyl-CoA carboxylase complex"/>
    <property type="evidence" value="ECO:0007669"/>
    <property type="project" value="InterPro"/>
</dbReference>
<dbReference type="PANTHER" id="PTHR42995:SF5">
    <property type="entry name" value="ACETYL-COENZYME A CARBOXYLASE CARBOXYL TRANSFERASE SUBUNIT BETA, CHLOROPLASTIC"/>
    <property type="match status" value="1"/>
</dbReference>
<keyword evidence="7" id="KW-0275">Fatty acid biosynthesis</keyword>
<keyword evidence="7" id="KW-0479">Metal-binding</keyword>
<dbReference type="EC" id="2.1.3.15" evidence="7"/>
<dbReference type="InterPro" id="IPR000438">
    <property type="entry name" value="Acetyl_CoA_COase_Trfase_b_su"/>
</dbReference>
<keyword evidence="7" id="KW-0276">Fatty acid metabolism</keyword>
<evidence type="ECO:0000256" key="2">
    <source>
        <dbReference type="ARBA" id="ARBA00022679"/>
    </source>
</evidence>
<dbReference type="Pfam" id="PF01039">
    <property type="entry name" value="Carboxyl_trans"/>
    <property type="match status" value="1"/>
</dbReference>
<dbReference type="PANTHER" id="PTHR42995">
    <property type="entry name" value="ACETYL-COENZYME A CARBOXYLASE CARBOXYL TRANSFERASE SUBUNIT BETA, CHLOROPLASTIC"/>
    <property type="match status" value="1"/>
</dbReference>
<reference evidence="10" key="2">
    <citation type="journal article" date="2024" name="Taxon">
        <title>Phylogeny and re-circumscription of Cheniella (Leguminosae: Cercidoideae) based on plastome data and morphology, with description of three new species.</title>
        <authorList>
            <person name="Gu S.-R."/>
            <person name="Zeng Q.-B."/>
            <person name="Clark R."/>
            <person name="Jiang K.-W."/>
            <person name="Perez-Escobar O.A."/>
            <person name="Li S.-J."/>
            <person name="Tan W.-N."/>
            <person name="Xie Z."/>
            <person name="Mattapha S."/>
            <person name="Shi M.-M."/>
            <person name="Wang X.-P."/>
            <person name="Zhao Z.-T."/>
            <person name="Antonelli A."/>
            <person name="Tu T.-Y."/>
            <person name="Wen J."/>
            <person name="Zhang D.-X."/>
        </authorList>
    </citation>
    <scope>NUCLEOTIDE SEQUENCE</scope>
</reference>
<dbReference type="GO" id="GO:2001295">
    <property type="term" value="P:malonyl-CoA biosynthetic process"/>
    <property type="evidence" value="ECO:0007669"/>
    <property type="project" value="UniProtKB-UniRule"/>
</dbReference>
<dbReference type="HAMAP" id="MF_01395">
    <property type="entry name" value="AcetylCoA_CT_beta"/>
    <property type="match status" value="1"/>
</dbReference>
<dbReference type="GO" id="GO:0016743">
    <property type="term" value="F:carboxyl- or carbamoyltransferase activity"/>
    <property type="evidence" value="ECO:0007669"/>
    <property type="project" value="UniProtKB-UniRule"/>
</dbReference>
<dbReference type="GO" id="GO:0005524">
    <property type="term" value="F:ATP binding"/>
    <property type="evidence" value="ECO:0007669"/>
    <property type="project" value="UniProtKB-KW"/>
</dbReference>
<dbReference type="InterPro" id="IPR029045">
    <property type="entry name" value="ClpP/crotonase-like_dom_sf"/>
</dbReference>
<name>A0AAT9ZW10_9FABA</name>
<evidence type="ECO:0000256" key="1">
    <source>
        <dbReference type="ARBA" id="ARBA00011842"/>
    </source>
</evidence>
<evidence type="ECO:0000259" key="9">
    <source>
        <dbReference type="PROSITE" id="PS50980"/>
    </source>
</evidence>
<keyword evidence="3 7" id="KW-0547">Nucleotide-binding</keyword>